<evidence type="ECO:0000313" key="3">
    <source>
        <dbReference type="EMBL" id="AAQ13434.1"/>
    </source>
</evidence>
<dbReference type="Pfam" id="PF00353">
    <property type="entry name" value="HemolysinCabind"/>
    <property type="match status" value="4"/>
</dbReference>
<sequence length="835" mass="83569">MTSRVISRYPSSEAIIHIPSVATLTTVAGGTSNPDYIEVSELKDWFLDAKEGNDEVVVEETSTGFELYGAGDSDTLTAMGDVADAMIKGGAAADYITIKGATTNTSVYGGKAADSITFDRAVVGGVVYGDTNKDTITFTDKVSGGTIVDGGADDDSLTFNKRITSVTVRGGAARDAISVAESLDSLVDAGGDNDNLSISGSHSNLIAKGGEGADTLDLTLAGTGNRFYGGKDNDSIKIDTAAAVAVHGDNDNDTIEIASVVSGASVFGGDGADTLSLTAARAGSELVAKGNSGNDKIDGATSESDETIFGGQGNDTIISSADGSRTYYGDKGDDVISIGTNEASMVSGGEGADSINVNTVVTAADEKFHTVIGGAGVDTIVAAGSTDAKYATSLQYSSFAEFFTAGDVVDSITVGDGTYVKANVAEALSFIDIDSFDRVTMSAGTDGKRTIAAEGLIIATTDAVTTGSSIVFDSSAEDYIAGIDLSASATTAGSLIDNSAGNGATQGMILKGTEGDNTILGGDGADQITGGSGGDSLTGGEGADTIDAGTEGTDILVGGDGDDYLDLNTDLSKDDLITGGDGTDTIAFSHKSASTNILDRVSEVEVVKLENAKDNASITLLDTTIASGKSLTVTTNNASFTGKLTFNASAETDGSVNVTGGASADTITGSAGADTFNGGGGVDSITGGLGIDFYDFSTVANWGDTITDYGKSTATANAQNTTALSNEAISLNGEALAFSDAAISSNANSAIVGSYTPPSGDNASTFNATALKSGTTAAPAVVDQAYAQFLYNTDTGVLSFDADGTGTNNTAVTVATLLNGATAPTLTSTDLVIFA</sequence>
<gene>
    <name evidence="4" type="primary">swmA</name>
    <name evidence="4" type="ordered locus">SYNW0085</name>
</gene>
<dbReference type="SUPFAM" id="SSF51120">
    <property type="entry name" value="beta-Roll"/>
    <property type="match status" value="4"/>
</dbReference>
<dbReference type="GO" id="GO:0005509">
    <property type="term" value="F:calcium ion binding"/>
    <property type="evidence" value="ECO:0007669"/>
    <property type="project" value="InterPro"/>
</dbReference>
<reference evidence="3" key="1">
    <citation type="journal article" date="1996" name="Proc. Natl. Acad. Sci. U.S.A.">
        <title>An abundant cell-surface polypeptide is required for swimming by the nonflagellated marine cyanobacterium Synechococcus.</title>
        <authorList>
            <person name="Brahamsha B."/>
        </authorList>
    </citation>
    <scope>NUCLEOTIDE SEQUENCE</scope>
    <source>
        <strain evidence="3">WH8102</strain>
    </source>
</reference>
<dbReference type="PROSITE" id="PS00330">
    <property type="entry name" value="HEMOLYSIN_CALCIUM"/>
    <property type="match status" value="1"/>
</dbReference>
<name>Q7UA16_PARMW</name>
<reference evidence="3" key="2">
    <citation type="submission" date="1998-03" db="EMBL/GenBank/DDBJ databases">
        <title>rsfA, a putative glycosyltransferase, is required for SwmA function in the cyanobacterium Synechococcus sp. strain WH8102.</title>
        <authorList>
            <person name="Brahamsha B."/>
        </authorList>
    </citation>
    <scope>NUCLEOTIDE SEQUENCE</scope>
    <source>
        <strain evidence="3">WH8102</strain>
    </source>
</reference>
<protein>
    <submittedName>
        <fullName evidence="3">Cell-surface-associated polypeptide SwmA</fullName>
    </submittedName>
    <submittedName>
        <fullName evidence="4">SwmA-cell surface protein required for swimming motility</fullName>
    </submittedName>
</protein>
<dbReference type="AlphaFoldDB" id="Q7UA16"/>
<reference evidence="4 5" key="3">
    <citation type="journal article" date="2003" name="Nature">
        <title>The genome of a motile marine Synechococcus.</title>
        <authorList>
            <person name="Palenik B."/>
            <person name="Brahamsha B."/>
            <person name="Larimer F."/>
            <person name="Land M."/>
            <person name="Hauser L."/>
            <person name="Chain P."/>
            <person name="Lamerdin J."/>
            <person name="Regala W."/>
            <person name="Allen E.A."/>
            <person name="McCarren J."/>
            <person name="Paulsen I."/>
            <person name="Dufresne A."/>
            <person name="Partensky F."/>
            <person name="Webb E."/>
            <person name="Waterbury J."/>
        </authorList>
    </citation>
    <scope>NUCLEOTIDE SEQUENCE [LARGE SCALE GENOMIC DNA]</scope>
    <source>
        <strain evidence="4 5">WH8102</strain>
    </source>
</reference>
<dbReference type="InterPro" id="IPR018511">
    <property type="entry name" value="Hemolysin-typ_Ca-bd_CS"/>
</dbReference>
<dbReference type="eggNOG" id="COG2931">
    <property type="taxonomic scope" value="Bacteria"/>
</dbReference>
<dbReference type="GO" id="GO:0005576">
    <property type="term" value="C:extracellular region"/>
    <property type="evidence" value="ECO:0007669"/>
    <property type="project" value="UniProtKB-SubCell"/>
</dbReference>
<dbReference type="KEGG" id="syw:SYNW0085"/>
<dbReference type="Gene3D" id="2.160.20.160">
    <property type="match status" value="1"/>
</dbReference>
<dbReference type="PRINTS" id="PR00313">
    <property type="entry name" value="CABNDNGRPT"/>
</dbReference>
<evidence type="ECO:0000256" key="1">
    <source>
        <dbReference type="ARBA" id="ARBA00004613"/>
    </source>
</evidence>
<organism evidence="4 5">
    <name type="scientific">Parasynechococcus marenigrum (strain WH8102)</name>
    <dbReference type="NCBI Taxonomy" id="84588"/>
    <lineage>
        <taxon>Bacteria</taxon>
        <taxon>Bacillati</taxon>
        <taxon>Cyanobacteriota</taxon>
        <taxon>Cyanophyceae</taxon>
        <taxon>Synechococcales</taxon>
        <taxon>Prochlorococcaceae</taxon>
        <taxon>Parasynechococcus</taxon>
        <taxon>Parasynechococcus marenigrum</taxon>
    </lineage>
</organism>
<dbReference type="PANTHER" id="PTHR38340:SF1">
    <property type="entry name" value="S-LAYER PROTEIN"/>
    <property type="match status" value="1"/>
</dbReference>
<dbReference type="PANTHER" id="PTHR38340">
    <property type="entry name" value="S-LAYER PROTEIN"/>
    <property type="match status" value="1"/>
</dbReference>
<evidence type="ECO:0000313" key="4">
    <source>
        <dbReference type="EMBL" id="CAE06600.1"/>
    </source>
</evidence>
<keyword evidence="5" id="KW-1185">Reference proteome</keyword>
<dbReference type="InterPro" id="IPR050557">
    <property type="entry name" value="RTX_toxin/Mannuronan_C5-epim"/>
</dbReference>
<dbReference type="Gene3D" id="2.150.10.10">
    <property type="entry name" value="Serralysin-like metalloprotease, C-terminal"/>
    <property type="match status" value="2"/>
</dbReference>
<dbReference type="InterPro" id="IPR001343">
    <property type="entry name" value="Hemolysn_Ca-bd"/>
</dbReference>
<dbReference type="SMR" id="Q7UA16"/>
<proteinExistence type="predicted"/>
<comment type="subcellular location">
    <subcellularLocation>
        <location evidence="1">Secreted</location>
    </subcellularLocation>
</comment>
<accession>Q7UA16</accession>
<keyword evidence="2" id="KW-0964">Secreted</keyword>
<dbReference type="InterPro" id="IPR011049">
    <property type="entry name" value="Serralysin-like_metalloprot_C"/>
</dbReference>
<evidence type="ECO:0000313" key="5">
    <source>
        <dbReference type="Proteomes" id="UP000001422"/>
    </source>
</evidence>
<dbReference type="HOGENOM" id="CLU_023784_4_2_3"/>
<dbReference type="STRING" id="84588.SYNW0085"/>
<dbReference type="Proteomes" id="UP000001422">
    <property type="component" value="Chromosome"/>
</dbReference>
<dbReference type="EMBL" id="AF056046">
    <property type="protein sequence ID" value="AAQ13434.1"/>
    <property type="molecule type" value="Genomic_DNA"/>
</dbReference>
<dbReference type="EMBL" id="BX569689">
    <property type="protein sequence ID" value="CAE06600.1"/>
    <property type="molecule type" value="Genomic_DNA"/>
</dbReference>
<evidence type="ECO:0000256" key="2">
    <source>
        <dbReference type="ARBA" id="ARBA00022525"/>
    </source>
</evidence>